<dbReference type="Proteomes" id="UP000886998">
    <property type="component" value="Unassembled WGS sequence"/>
</dbReference>
<organism evidence="2 3">
    <name type="scientific">Trichonephila inaurata madagascariensis</name>
    <dbReference type="NCBI Taxonomy" id="2747483"/>
    <lineage>
        <taxon>Eukaryota</taxon>
        <taxon>Metazoa</taxon>
        <taxon>Ecdysozoa</taxon>
        <taxon>Arthropoda</taxon>
        <taxon>Chelicerata</taxon>
        <taxon>Arachnida</taxon>
        <taxon>Araneae</taxon>
        <taxon>Araneomorphae</taxon>
        <taxon>Entelegynae</taxon>
        <taxon>Araneoidea</taxon>
        <taxon>Nephilidae</taxon>
        <taxon>Trichonephila</taxon>
        <taxon>Trichonephila inaurata</taxon>
    </lineage>
</organism>
<reference evidence="2" key="1">
    <citation type="submission" date="2020-08" db="EMBL/GenBank/DDBJ databases">
        <title>Multicomponent nature underlies the extraordinary mechanical properties of spider dragline silk.</title>
        <authorList>
            <person name="Kono N."/>
            <person name="Nakamura H."/>
            <person name="Mori M."/>
            <person name="Yoshida Y."/>
            <person name="Ohtoshi R."/>
            <person name="Malay A.D."/>
            <person name="Moran D.A.P."/>
            <person name="Tomita M."/>
            <person name="Numata K."/>
            <person name="Arakawa K."/>
        </authorList>
    </citation>
    <scope>NUCLEOTIDE SEQUENCE</scope>
</reference>
<sequence length="99" mass="11277">MLFYFEWLFETDEVQRKPSRTVLPLTSDQSIPKQKHHSLPKIKQMDVDTFLDPKSNGSSNQLSGNNTERSIPYDDHMEWTLAGSSEVTESNVPLTDCGC</sequence>
<dbReference type="EMBL" id="BMAV01016813">
    <property type="protein sequence ID" value="GFY67901.1"/>
    <property type="molecule type" value="Genomic_DNA"/>
</dbReference>
<feature type="region of interest" description="Disordered" evidence="1">
    <location>
        <begin position="51"/>
        <end position="71"/>
    </location>
</feature>
<evidence type="ECO:0000256" key="1">
    <source>
        <dbReference type="SAM" id="MobiDB-lite"/>
    </source>
</evidence>
<name>A0A8X6Y849_9ARAC</name>
<dbReference type="AlphaFoldDB" id="A0A8X6Y849"/>
<proteinExistence type="predicted"/>
<gene>
    <name evidence="2" type="ORF">TNIN_471161</name>
</gene>
<evidence type="ECO:0000313" key="3">
    <source>
        <dbReference type="Proteomes" id="UP000886998"/>
    </source>
</evidence>
<protein>
    <submittedName>
        <fullName evidence="2">Uncharacterized protein</fullName>
    </submittedName>
</protein>
<keyword evidence="3" id="KW-1185">Reference proteome</keyword>
<comment type="caution">
    <text evidence="2">The sequence shown here is derived from an EMBL/GenBank/DDBJ whole genome shotgun (WGS) entry which is preliminary data.</text>
</comment>
<feature type="compositionally biased region" description="Low complexity" evidence="1">
    <location>
        <begin position="55"/>
        <end position="66"/>
    </location>
</feature>
<evidence type="ECO:0000313" key="2">
    <source>
        <dbReference type="EMBL" id="GFY67901.1"/>
    </source>
</evidence>
<accession>A0A8X6Y849</accession>